<dbReference type="InterPro" id="IPR053139">
    <property type="entry name" value="Surface_bspA-like"/>
</dbReference>
<dbReference type="PANTHER" id="PTHR45661:SF3">
    <property type="entry name" value="IG-LIKE DOMAIN-CONTAINING PROTEIN"/>
    <property type="match status" value="1"/>
</dbReference>
<organism evidence="1">
    <name type="scientific">termite gut metagenome</name>
    <dbReference type="NCBI Taxonomy" id="433724"/>
    <lineage>
        <taxon>unclassified sequences</taxon>
        <taxon>metagenomes</taxon>
        <taxon>organismal metagenomes</taxon>
    </lineage>
</organism>
<dbReference type="Pfam" id="PF13306">
    <property type="entry name" value="LRR_5"/>
    <property type="match status" value="4"/>
</dbReference>
<dbReference type="AlphaFoldDB" id="A0A5J4QSK5"/>
<accession>A0A5J4QSK5</accession>
<feature type="non-terminal residue" evidence="1">
    <location>
        <position position="1"/>
    </location>
</feature>
<dbReference type="EMBL" id="SNRY01002600">
    <property type="protein sequence ID" value="KAA6324315.1"/>
    <property type="molecule type" value="Genomic_DNA"/>
</dbReference>
<evidence type="ECO:0000313" key="1">
    <source>
        <dbReference type="EMBL" id="KAA6324315.1"/>
    </source>
</evidence>
<proteinExistence type="predicted"/>
<name>A0A5J4QSK5_9ZZZZ</name>
<dbReference type="InterPro" id="IPR026906">
    <property type="entry name" value="LRR_5"/>
</dbReference>
<dbReference type="Gene3D" id="3.80.10.10">
    <property type="entry name" value="Ribonuclease Inhibitor"/>
    <property type="match status" value="3"/>
</dbReference>
<dbReference type="SUPFAM" id="SSF52058">
    <property type="entry name" value="L domain-like"/>
    <property type="match status" value="1"/>
</dbReference>
<feature type="non-terminal residue" evidence="1">
    <location>
        <position position="1192"/>
    </location>
</feature>
<protein>
    <recommendedName>
        <fullName evidence="2">Leucine-rich repeat domain-containing protein</fullName>
    </recommendedName>
</protein>
<gene>
    <name evidence="1" type="ORF">EZS27_026344</name>
</gene>
<dbReference type="PANTHER" id="PTHR45661">
    <property type="entry name" value="SURFACE ANTIGEN"/>
    <property type="match status" value="1"/>
</dbReference>
<evidence type="ECO:0008006" key="2">
    <source>
        <dbReference type="Google" id="ProtNLM"/>
    </source>
</evidence>
<comment type="caution">
    <text evidence="1">The sequence shown here is derived from an EMBL/GenBank/DDBJ whole genome shotgun (WGS) entry which is preliminary data.</text>
</comment>
<reference evidence="1" key="1">
    <citation type="submission" date="2019-03" db="EMBL/GenBank/DDBJ databases">
        <title>Single cell metagenomics reveals metabolic interactions within the superorganism composed of flagellate Streblomastix strix and complex community of Bacteroidetes bacteria on its surface.</title>
        <authorList>
            <person name="Treitli S.C."/>
            <person name="Kolisko M."/>
            <person name="Husnik F."/>
            <person name="Keeling P."/>
            <person name="Hampl V."/>
        </authorList>
    </citation>
    <scope>NUCLEOTIDE SEQUENCE</scope>
    <source>
        <strain evidence="1">STM</strain>
    </source>
</reference>
<dbReference type="InterPro" id="IPR032675">
    <property type="entry name" value="LRR_dom_sf"/>
</dbReference>
<sequence>SLLNLPTYVTLASNGNSVTGVENGTGPANGALSIPIDYIGQDAFNGRSINSIYIGDNYIYANNYSFRGLTTNNILIKYSSIPGTWASSWNSDLKPFSLGYDGLKNYLYTPASSKVGYGYVWFLDLKEAGDADNVVTLVKYLYPTTGAAITIPDTISFTDTDNSNFNKTYTVVEIAAEAFYRADGTNDVASITITGTHITKFGDYAFYNLDTITTFTIPASVTTIGQYCFRADSKLATLIFQAGSLVTSLPLGFCYDDVSLTTCLLLEGVTYINDYAFFNCKVLSKFIIPKTLTGWTKSDYSGPYSHIFALCDRLVFYYRADSIATRLRDLYVVSQPYDPAGGRWIPAYKLENDADTVANIKIVGDWEYLLYTDHTVITNYYGAKGNYTTSTLTVPSQFENQPVWYMSDRIFGRRIFTSFGQSPTSEDWGFIEITLPTQLKTIPDYFSYMRDNYYGYTPAFPALQKISIPTSVTKIGTYAFYRNMNLGFISIPNNTTDILAGAFGGCDKLVIVTPRASAPAGWNANWNSSHYPVAWNSLRTDASYYVVLQNDIAGRYSKGDFSYFKVSNNEIIIVALFNTVLSKLEFNNYETIDGVQYQIVGFAQYACKNKTSLRVVSIPDYVRYLRNTFEGCTGILEMRLPFIGAEKVKPANENYLTVEEDATKNYRMFAIFNGAAVQSSIINLTIQFTSYSDYTQFGIAREAFGPMSSLVNLKVSGPIYAVGSNICWNGAALKYVNITSTLAPAAITSVSTGLFVGCTSLISINIPKVDSSSIASWFSSSTAPASLKYISFPKLTAIVQATFGTNALPNILAITISDLCRSIDFNSALFTNSSFTVYLHNINENTQNSGAGSGTNSNITGGKFYTKTAYYNLGTTWWYDGNGQPCLRLIVNTTALGVDGSLTKVYDGLTTKTLTTFPEKVSTHTVSILITYIDDALAKTPVKNAGLHIALLSFTGTNAGLYTFQDESQTTIQIPSISITKAQLSVNILGGTISKVYDGVENVLSTNYEINGIVGIEAPSVSVKYNAPGVGTDIPVAALVAQSGFGINYEVITTGLTGTITAKAITYSSVTVTKVYDGNNTVTTTATGTGVTFSSNTTSIAGVNGESIKVWRYYATNAENQISNYTASAVALYYDISVTGGNASIENYNLSHPVSTGLITKKAYTYTPGTITKAYDGNNTVTTPYTLMSGAV</sequence>